<evidence type="ECO:0000259" key="4">
    <source>
        <dbReference type="PROSITE" id="PS50240"/>
    </source>
</evidence>
<evidence type="ECO:0000256" key="2">
    <source>
        <dbReference type="ARBA" id="ARBA00024195"/>
    </source>
</evidence>
<feature type="region of interest" description="Disordered" evidence="3">
    <location>
        <begin position="448"/>
        <end position="474"/>
    </location>
</feature>
<dbReference type="InterPro" id="IPR001254">
    <property type="entry name" value="Trypsin_dom"/>
</dbReference>
<gene>
    <name evidence="5" type="ORF">HF086_005988</name>
</gene>
<evidence type="ECO:0000256" key="1">
    <source>
        <dbReference type="ARBA" id="ARBA00023157"/>
    </source>
</evidence>
<evidence type="ECO:0000256" key="3">
    <source>
        <dbReference type="SAM" id="MobiDB-lite"/>
    </source>
</evidence>
<name>A0A922SB28_SPOEX</name>
<dbReference type="AlphaFoldDB" id="A0A922SB28"/>
<feature type="region of interest" description="Disordered" evidence="3">
    <location>
        <begin position="411"/>
        <end position="435"/>
    </location>
</feature>
<dbReference type="GO" id="GO:0006508">
    <property type="term" value="P:proteolysis"/>
    <property type="evidence" value="ECO:0007669"/>
    <property type="project" value="InterPro"/>
</dbReference>
<keyword evidence="1" id="KW-1015">Disulfide bond</keyword>
<protein>
    <recommendedName>
        <fullName evidence="4">Peptidase S1 domain-containing protein</fullName>
    </recommendedName>
</protein>
<dbReference type="PROSITE" id="PS00135">
    <property type="entry name" value="TRYPSIN_SER"/>
    <property type="match status" value="1"/>
</dbReference>
<evidence type="ECO:0000313" key="5">
    <source>
        <dbReference type="EMBL" id="KAH9631217.1"/>
    </source>
</evidence>
<feature type="domain" description="Peptidase S1" evidence="4">
    <location>
        <begin position="1"/>
        <end position="165"/>
    </location>
</feature>
<organism evidence="5 6">
    <name type="scientific">Spodoptera exigua</name>
    <name type="common">Beet armyworm</name>
    <name type="synonym">Noctua fulgens</name>
    <dbReference type="NCBI Taxonomy" id="7107"/>
    <lineage>
        <taxon>Eukaryota</taxon>
        <taxon>Metazoa</taxon>
        <taxon>Ecdysozoa</taxon>
        <taxon>Arthropoda</taxon>
        <taxon>Hexapoda</taxon>
        <taxon>Insecta</taxon>
        <taxon>Pterygota</taxon>
        <taxon>Neoptera</taxon>
        <taxon>Endopterygota</taxon>
        <taxon>Lepidoptera</taxon>
        <taxon>Glossata</taxon>
        <taxon>Ditrysia</taxon>
        <taxon>Noctuoidea</taxon>
        <taxon>Noctuidae</taxon>
        <taxon>Amphipyrinae</taxon>
        <taxon>Spodoptera</taxon>
    </lineage>
</organism>
<dbReference type="InterPro" id="IPR009003">
    <property type="entry name" value="Peptidase_S1_PA"/>
</dbReference>
<feature type="region of interest" description="Disordered" evidence="3">
    <location>
        <begin position="302"/>
        <end position="338"/>
    </location>
</feature>
<feature type="compositionally biased region" description="Polar residues" evidence="3">
    <location>
        <begin position="420"/>
        <end position="429"/>
    </location>
</feature>
<dbReference type="InterPro" id="IPR033116">
    <property type="entry name" value="TRYPSIN_SER"/>
</dbReference>
<dbReference type="Pfam" id="PF00089">
    <property type="entry name" value="Trypsin"/>
    <property type="match status" value="1"/>
</dbReference>
<evidence type="ECO:0000313" key="6">
    <source>
        <dbReference type="Proteomes" id="UP000814243"/>
    </source>
</evidence>
<accession>A0A922SB28</accession>
<sequence length="536" mass="59702">MLYLPVHIPFSAQIQPIALPSGPLLHMDYTNETVIAAGYGRYSDVTNPTTNTMARNVLLEVIELQKCRRFYGDVVLDSNICTNGYGGVGICQGDSGGPLTMNVNGESVLIGVSSFVARDGYPQKHHPRIDFPTRYLSFGETLRANCTTAPAVPAPHITWFINGRKIDELVAHSHKFRVPMSERNGRRGLQRTFEYETGMSSPPPLLTLTHASHLATRPPGCSLKETQMAEVKENEEINVIHMSSRHKSRKPSKRDLYVTVSELQIVATGRLEITCVSTIPEFRSIEDRFADVRNDTVIGNWGGPTEAIEENDINENRSQSMNSQKDSDHSIRRRKTSSELVEAGNVVKEALATFKSTLKRNPSQPVQQEDDCDLYGKLLANKLRKLSEKNKLQLMHDIDGLYLRYKCDDTVMSPSPPQRPGTSSSTYSESPLHYGQANQNTHYQNRQAVMSPSPPQRPGTSSSTHSEPPLHYGQANQNAHYQNRQVLSAPASNIIIRSHQLVRAPDYPVLHIPENQGENTSNENFGNIIQSAFDSS</sequence>
<dbReference type="Proteomes" id="UP000814243">
    <property type="component" value="Unassembled WGS sequence"/>
</dbReference>
<dbReference type="GO" id="GO:0004252">
    <property type="term" value="F:serine-type endopeptidase activity"/>
    <property type="evidence" value="ECO:0007669"/>
    <property type="project" value="InterPro"/>
</dbReference>
<dbReference type="InterPro" id="IPR043504">
    <property type="entry name" value="Peptidase_S1_PA_chymotrypsin"/>
</dbReference>
<dbReference type="SUPFAM" id="SSF50494">
    <property type="entry name" value="Trypsin-like serine proteases"/>
    <property type="match status" value="1"/>
</dbReference>
<dbReference type="EMBL" id="JACEFF010000772">
    <property type="protein sequence ID" value="KAH9631217.1"/>
    <property type="molecule type" value="Genomic_DNA"/>
</dbReference>
<comment type="similarity">
    <text evidence="2">Belongs to the peptidase S1 family. CLIP subfamily.</text>
</comment>
<dbReference type="PANTHER" id="PTHR24256">
    <property type="entry name" value="TRYPTASE-RELATED"/>
    <property type="match status" value="1"/>
</dbReference>
<dbReference type="PROSITE" id="PS50240">
    <property type="entry name" value="TRYPSIN_DOM"/>
    <property type="match status" value="1"/>
</dbReference>
<comment type="caution">
    <text evidence="5">The sequence shown here is derived from an EMBL/GenBank/DDBJ whole genome shotgun (WGS) entry which is preliminary data.</text>
</comment>
<reference evidence="5" key="1">
    <citation type="journal article" date="2021" name="G3 (Bethesda)">
        <title>Genome and transcriptome analysis of the beet armyworm Spodoptera exigua reveals targets for pest control. .</title>
        <authorList>
            <person name="Simon S."/>
            <person name="Breeschoten T."/>
            <person name="Jansen H.J."/>
            <person name="Dirks R.P."/>
            <person name="Schranz M.E."/>
            <person name="Ros V.I.D."/>
        </authorList>
    </citation>
    <scope>NUCLEOTIDE SEQUENCE</scope>
    <source>
        <strain evidence="5">TB_SE_WUR_2020</strain>
    </source>
</reference>
<dbReference type="SMART" id="SM00020">
    <property type="entry name" value="Tryp_SPc"/>
    <property type="match status" value="1"/>
</dbReference>
<proteinExistence type="inferred from homology"/>
<dbReference type="Gene3D" id="2.40.10.10">
    <property type="entry name" value="Trypsin-like serine proteases"/>
    <property type="match status" value="1"/>
</dbReference>
<dbReference type="InterPro" id="IPR051487">
    <property type="entry name" value="Ser/Thr_Proteases_Immune/Dev"/>
</dbReference>